<proteinExistence type="predicted"/>
<evidence type="ECO:0000313" key="3">
    <source>
        <dbReference type="Proteomes" id="UP000231282"/>
    </source>
</evidence>
<evidence type="ECO:0000256" key="1">
    <source>
        <dbReference type="SAM" id="MobiDB-lite"/>
    </source>
</evidence>
<evidence type="ECO:0000313" key="2">
    <source>
        <dbReference type="EMBL" id="PIS15263.1"/>
    </source>
</evidence>
<gene>
    <name evidence="2" type="ORF">COT63_00840</name>
</gene>
<sequence>MYAPGTESGGQSGIVIEGGEMKFAPGTSEGGPSGVDIKTVEVKTGGGSDSGGTTVEGNNQNAAPPVNSSENSSGGKEVEVIKE</sequence>
<reference evidence="3" key="1">
    <citation type="submission" date="2017-09" db="EMBL/GenBank/DDBJ databases">
        <title>Depth-based differentiation of microbial function through sediment-hosted aquifers and enrichment of novel symbionts in the deep terrestrial subsurface.</title>
        <authorList>
            <person name="Probst A.J."/>
            <person name="Ladd B."/>
            <person name="Jarett J.K."/>
            <person name="Geller-Mcgrath D.E."/>
            <person name="Sieber C.M.K."/>
            <person name="Emerson J.B."/>
            <person name="Anantharaman K."/>
            <person name="Thomas B.C."/>
            <person name="Malmstrom R."/>
            <person name="Stieglmeier M."/>
            <person name="Klingl A."/>
            <person name="Woyke T."/>
            <person name="Ryan C.M."/>
            <person name="Banfield J.F."/>
        </authorList>
    </citation>
    <scope>NUCLEOTIDE SEQUENCE [LARGE SCALE GENOMIC DNA]</scope>
</reference>
<feature type="region of interest" description="Disordered" evidence="1">
    <location>
        <begin position="1"/>
        <end position="83"/>
    </location>
</feature>
<accession>A0A2H0WRJ2</accession>
<protein>
    <submittedName>
        <fullName evidence="2">Uncharacterized protein</fullName>
    </submittedName>
</protein>
<dbReference type="AlphaFoldDB" id="A0A2H0WRJ2"/>
<feature type="compositionally biased region" description="Polar residues" evidence="1">
    <location>
        <begin position="55"/>
        <end position="74"/>
    </location>
</feature>
<dbReference type="EMBL" id="PEZH01000015">
    <property type="protein sequence ID" value="PIS15263.1"/>
    <property type="molecule type" value="Genomic_DNA"/>
</dbReference>
<name>A0A2H0WRJ2_9BACT</name>
<organism evidence="2 3">
    <name type="scientific">Candidatus Shapirobacteria bacterium CG09_land_8_20_14_0_10_38_17</name>
    <dbReference type="NCBI Taxonomy" id="1974884"/>
    <lineage>
        <taxon>Bacteria</taxon>
        <taxon>Candidatus Shapironibacteriota</taxon>
    </lineage>
</organism>
<comment type="caution">
    <text evidence="2">The sequence shown here is derived from an EMBL/GenBank/DDBJ whole genome shotgun (WGS) entry which is preliminary data.</text>
</comment>
<dbReference type="Proteomes" id="UP000231282">
    <property type="component" value="Unassembled WGS sequence"/>
</dbReference>